<dbReference type="PROSITE" id="PS01344">
    <property type="entry name" value="FRATAXIN_1"/>
    <property type="match status" value="1"/>
</dbReference>
<reference evidence="13 14" key="1">
    <citation type="submission" date="2021-12" db="EMBL/GenBank/DDBJ databases">
        <title>High titer production of polyol ester of fatty acids by Rhodotorula paludigena BS15 towards product separation-free biomass refinery.</title>
        <authorList>
            <person name="Mano J."/>
            <person name="Ono H."/>
            <person name="Tanaka T."/>
            <person name="Naito K."/>
            <person name="Sushida H."/>
            <person name="Ike M."/>
            <person name="Tokuyasu K."/>
            <person name="Kitaoka M."/>
        </authorList>
    </citation>
    <scope>NUCLEOTIDE SEQUENCE [LARGE SCALE GENOMIC DNA]</scope>
    <source>
        <strain evidence="13 14">BS15</strain>
    </source>
</reference>
<dbReference type="GO" id="GO:0006879">
    <property type="term" value="P:intracellular iron ion homeostasis"/>
    <property type="evidence" value="ECO:0007669"/>
    <property type="project" value="UniProtKB-KW"/>
</dbReference>
<evidence type="ECO:0000256" key="1">
    <source>
        <dbReference type="ARBA" id="ARBA00004173"/>
    </source>
</evidence>
<protein>
    <recommendedName>
        <fullName evidence="3">ferroxidase</fullName>
        <ecNumber evidence="3">1.16.3.1</ecNumber>
    </recommendedName>
</protein>
<dbReference type="GO" id="GO:0008199">
    <property type="term" value="F:ferric iron binding"/>
    <property type="evidence" value="ECO:0007669"/>
    <property type="project" value="InterPro"/>
</dbReference>
<keyword evidence="7" id="KW-0809">Transit peptide</keyword>
<dbReference type="GO" id="GO:0051537">
    <property type="term" value="F:2 iron, 2 sulfur cluster binding"/>
    <property type="evidence" value="ECO:0007669"/>
    <property type="project" value="TreeGrafter"/>
</dbReference>
<dbReference type="InterPro" id="IPR036524">
    <property type="entry name" value="Frataxin/CyaY_sf"/>
</dbReference>
<keyword evidence="6" id="KW-0410">Iron transport</keyword>
<name>A0AAV5GU87_9BASI</name>
<dbReference type="GO" id="GO:0008198">
    <property type="term" value="F:ferrous iron binding"/>
    <property type="evidence" value="ECO:0007669"/>
    <property type="project" value="TreeGrafter"/>
</dbReference>
<keyword evidence="9" id="KW-0408">Iron</keyword>
<evidence type="ECO:0000256" key="2">
    <source>
        <dbReference type="ARBA" id="ARBA00008183"/>
    </source>
</evidence>
<dbReference type="GO" id="GO:0005739">
    <property type="term" value="C:mitochondrion"/>
    <property type="evidence" value="ECO:0007669"/>
    <property type="project" value="UniProtKB-SubCell"/>
</dbReference>
<comment type="similarity">
    <text evidence="2">Belongs to the frataxin family.</text>
</comment>
<dbReference type="PRINTS" id="PR00904">
    <property type="entry name" value="FRATAXIN"/>
</dbReference>
<keyword evidence="4" id="KW-0409">Iron storage</keyword>
<dbReference type="InterPro" id="IPR017789">
    <property type="entry name" value="Frataxin"/>
</dbReference>
<comment type="catalytic activity">
    <reaction evidence="12">
        <text>4 Fe(2+) + O2 + 4 H(+) = 4 Fe(3+) + 2 H2O</text>
        <dbReference type="Rhea" id="RHEA:11148"/>
        <dbReference type="ChEBI" id="CHEBI:15377"/>
        <dbReference type="ChEBI" id="CHEBI:15378"/>
        <dbReference type="ChEBI" id="CHEBI:15379"/>
        <dbReference type="ChEBI" id="CHEBI:29033"/>
        <dbReference type="ChEBI" id="CHEBI:29034"/>
        <dbReference type="EC" id="1.16.3.1"/>
    </reaction>
</comment>
<dbReference type="Gene3D" id="3.30.920.10">
    <property type="entry name" value="Frataxin/CyaY"/>
    <property type="match status" value="1"/>
</dbReference>
<evidence type="ECO:0000256" key="12">
    <source>
        <dbReference type="ARBA" id="ARBA00047990"/>
    </source>
</evidence>
<proteinExistence type="inferred from homology"/>
<dbReference type="EC" id="1.16.3.1" evidence="3"/>
<dbReference type="Pfam" id="PF01491">
    <property type="entry name" value="Frataxin_Cyay"/>
    <property type="match status" value="1"/>
</dbReference>
<dbReference type="PANTHER" id="PTHR16821:SF2">
    <property type="entry name" value="FRATAXIN, MITOCHONDRIAL"/>
    <property type="match status" value="1"/>
</dbReference>
<evidence type="ECO:0000256" key="7">
    <source>
        <dbReference type="ARBA" id="ARBA00022946"/>
    </source>
</evidence>
<evidence type="ECO:0000256" key="8">
    <source>
        <dbReference type="ARBA" id="ARBA00023002"/>
    </source>
</evidence>
<keyword evidence="8" id="KW-0560">Oxidoreductase</keyword>
<dbReference type="InterPro" id="IPR020895">
    <property type="entry name" value="Frataxin_CS"/>
</dbReference>
<dbReference type="GO" id="GO:0004322">
    <property type="term" value="F:ferroxidase activity"/>
    <property type="evidence" value="ECO:0007669"/>
    <property type="project" value="UniProtKB-EC"/>
</dbReference>
<keyword evidence="5" id="KW-0813">Transport</keyword>
<keyword evidence="11" id="KW-0496">Mitochondrion</keyword>
<gene>
    <name evidence="13" type="ORF">Rhopal_006131-T1</name>
</gene>
<evidence type="ECO:0000256" key="9">
    <source>
        <dbReference type="ARBA" id="ARBA00023004"/>
    </source>
</evidence>
<evidence type="ECO:0000313" key="14">
    <source>
        <dbReference type="Proteomes" id="UP001342314"/>
    </source>
</evidence>
<dbReference type="SMART" id="SM01219">
    <property type="entry name" value="Frataxin_Cyay"/>
    <property type="match status" value="1"/>
</dbReference>
<dbReference type="PROSITE" id="PS50810">
    <property type="entry name" value="FRATAXIN_2"/>
    <property type="match status" value="1"/>
</dbReference>
<comment type="caution">
    <text evidence="13">The sequence shown here is derived from an EMBL/GenBank/DDBJ whole genome shotgun (WGS) entry which is preliminary data.</text>
</comment>
<dbReference type="SUPFAM" id="SSF55387">
    <property type="entry name" value="Frataxin/Nqo15-like"/>
    <property type="match status" value="1"/>
</dbReference>
<evidence type="ECO:0000256" key="4">
    <source>
        <dbReference type="ARBA" id="ARBA00022434"/>
    </source>
</evidence>
<evidence type="ECO:0000256" key="5">
    <source>
        <dbReference type="ARBA" id="ARBA00022448"/>
    </source>
</evidence>
<dbReference type="AlphaFoldDB" id="A0AAV5GU87"/>
<dbReference type="GO" id="GO:0016226">
    <property type="term" value="P:iron-sulfur cluster assembly"/>
    <property type="evidence" value="ECO:0007669"/>
    <property type="project" value="InterPro"/>
</dbReference>
<dbReference type="PANTHER" id="PTHR16821">
    <property type="entry name" value="FRATAXIN"/>
    <property type="match status" value="1"/>
</dbReference>
<dbReference type="Proteomes" id="UP001342314">
    <property type="component" value="Unassembled WGS sequence"/>
</dbReference>
<evidence type="ECO:0000256" key="3">
    <source>
        <dbReference type="ARBA" id="ARBA00013107"/>
    </source>
</evidence>
<evidence type="ECO:0000256" key="6">
    <source>
        <dbReference type="ARBA" id="ARBA00022496"/>
    </source>
</evidence>
<comment type="subcellular location">
    <subcellularLocation>
        <location evidence="1">Mitochondrion</location>
    </subcellularLocation>
</comment>
<evidence type="ECO:0000256" key="11">
    <source>
        <dbReference type="ARBA" id="ARBA00023128"/>
    </source>
</evidence>
<dbReference type="NCBIfam" id="TIGR03422">
    <property type="entry name" value="mito_frataxin"/>
    <property type="match status" value="1"/>
</dbReference>
<keyword evidence="10" id="KW-0406">Ion transport</keyword>
<dbReference type="NCBIfam" id="TIGR03421">
    <property type="entry name" value="FeS_CyaY"/>
    <property type="match status" value="1"/>
</dbReference>
<organism evidence="13 14">
    <name type="scientific">Rhodotorula paludigena</name>
    <dbReference type="NCBI Taxonomy" id="86838"/>
    <lineage>
        <taxon>Eukaryota</taxon>
        <taxon>Fungi</taxon>
        <taxon>Dikarya</taxon>
        <taxon>Basidiomycota</taxon>
        <taxon>Pucciniomycotina</taxon>
        <taxon>Microbotryomycetes</taxon>
        <taxon>Sporidiobolales</taxon>
        <taxon>Sporidiobolaceae</taxon>
        <taxon>Rhodotorula</taxon>
    </lineage>
</organism>
<evidence type="ECO:0000256" key="10">
    <source>
        <dbReference type="ARBA" id="ARBA00023065"/>
    </source>
</evidence>
<dbReference type="InterPro" id="IPR002908">
    <property type="entry name" value="Frataxin/CyaY"/>
</dbReference>
<dbReference type="EMBL" id="BQKY01000013">
    <property type="protein sequence ID" value="GJN93086.1"/>
    <property type="molecule type" value="Genomic_DNA"/>
</dbReference>
<dbReference type="GO" id="GO:0034986">
    <property type="term" value="F:iron chaperone activity"/>
    <property type="evidence" value="ECO:0007669"/>
    <property type="project" value="TreeGrafter"/>
</dbReference>
<dbReference type="GO" id="GO:0006826">
    <property type="term" value="P:iron ion transport"/>
    <property type="evidence" value="ECO:0007669"/>
    <property type="project" value="UniProtKB-KW"/>
</dbReference>
<evidence type="ECO:0000313" key="13">
    <source>
        <dbReference type="EMBL" id="GJN93086.1"/>
    </source>
</evidence>
<accession>A0AAV5GU87</accession>
<keyword evidence="14" id="KW-1185">Reference proteome</keyword>
<sequence>MDRLTEYLEEKLEEVDLAGIDVEYSVSTCGKSGVLTVKLGDKGTYVVNKQPPNKQIWLSSPISGPKRYDFDVDHGVWFYARDNHLMHDLLNRELRELLQDETIEVDLGEQEH</sequence>